<reference evidence="1 2" key="1">
    <citation type="submission" date="2017-04" db="EMBL/GenBank/DDBJ databases">
        <title>Complete Genome Sequence of Lytic Bacteriophage PM2 Infecting Proteus mirabilis Isolates.</title>
        <authorList>
            <person name="Kim D."/>
            <person name="Kim Y.J."/>
            <person name="Han B.K."/>
            <person name="Kim H."/>
        </authorList>
    </citation>
    <scope>NUCLEOTIDE SEQUENCE [LARGE SCALE GENOMIC DNA]</scope>
</reference>
<evidence type="ECO:0000313" key="1">
    <source>
        <dbReference type="EMBL" id="ASZ76367.1"/>
    </source>
</evidence>
<dbReference type="SUPFAM" id="SSF52540">
    <property type="entry name" value="P-loop containing nucleoside triphosphate hydrolases"/>
    <property type="match status" value="1"/>
</dbReference>
<keyword evidence="2" id="KW-1185">Reference proteome</keyword>
<accession>A0A249XWN0</accession>
<dbReference type="KEGG" id="vg:65109520"/>
<dbReference type="InterPro" id="IPR027417">
    <property type="entry name" value="P-loop_NTPase"/>
</dbReference>
<dbReference type="GeneID" id="65109520"/>
<protein>
    <submittedName>
        <fullName evidence="1">Uncharacterized protein</fullName>
    </submittedName>
</protein>
<evidence type="ECO:0000313" key="2">
    <source>
        <dbReference type="Proteomes" id="UP000257595"/>
    </source>
</evidence>
<name>A0A249XWN0_9CAUD</name>
<sequence>MIDNISIVCAFPGTGKSYATKQFLEHGIKVSDSDSSLFDKSEFPQNYIKHLKEMRYEQTLTFASSHKEVREALVKEKVPFYVIVPDVSLKDEYIKRYQQRGSPEGFINLISANFENWINEIIDDGNKGLYPVMVLKTKEDTIFSKFSKYYIF</sequence>
<proteinExistence type="predicted"/>
<dbReference type="RefSeq" id="YP_010091975.1">
    <property type="nucleotide sequence ID" value="NC_055727.1"/>
</dbReference>
<dbReference type="EMBL" id="MF001355">
    <property type="protein sequence ID" value="ASZ76367.1"/>
    <property type="molecule type" value="Genomic_DNA"/>
</dbReference>
<organism evidence="1 2">
    <name type="scientific">Proteus phage PM2</name>
    <dbReference type="NCBI Taxonomy" id="2025809"/>
    <lineage>
        <taxon>Viruses</taxon>
        <taxon>Duplodnaviria</taxon>
        <taxon>Heunggongvirae</taxon>
        <taxon>Uroviricota</taxon>
        <taxon>Caudoviricetes</taxon>
        <taxon>Pantevenvirales</taxon>
        <taxon>Straboviridae</taxon>
        <taxon>Bragavirus</taxon>
        <taxon>Bragavirus pm2</taxon>
    </lineage>
</organism>
<dbReference type="Proteomes" id="UP000257595">
    <property type="component" value="Segment"/>
</dbReference>